<comment type="caution">
    <text evidence="1">The sequence shown here is derived from an EMBL/GenBank/DDBJ whole genome shotgun (WGS) entry which is preliminary data.</text>
</comment>
<accession>A0A093X9I8</accession>
<reference key="1">
    <citation type="journal article" date="2014" name="PLoS Genet.">
        <title>Signature Gene Expression Reveals Novel Clues to the Molecular Mechanisms of Dimorphic Transition in Penicillium marneffei.</title>
        <authorList>
            <person name="Yang E."/>
            <person name="Wang G."/>
            <person name="Cai J."/>
            <person name="Woo P.C."/>
            <person name="Lau S.K."/>
            <person name="Yuen K.-Y."/>
            <person name="Chow W.-N."/>
            <person name="Lin X."/>
        </authorList>
    </citation>
    <scope>NUCLEOTIDE SEQUENCE [LARGE SCALE GENOMIC DNA]</scope>
    <source>
        <strain>PM1</strain>
    </source>
</reference>
<dbReference type="AlphaFoldDB" id="A0A093X9I8"/>
<gene>
    <name evidence="1" type="ORF">GQ26_0520330</name>
</gene>
<dbReference type="eggNOG" id="ENOG502S342">
    <property type="taxonomic scope" value="Eukaryota"/>
</dbReference>
<dbReference type="SUPFAM" id="SSF53474">
    <property type="entry name" value="alpha/beta-Hydrolases"/>
    <property type="match status" value="1"/>
</dbReference>
<proteinExistence type="predicted"/>
<dbReference type="PANTHER" id="PTHR47381">
    <property type="entry name" value="ALPHA/BETA-HYDROLASES SUPERFAMILY PROTEIN"/>
    <property type="match status" value="1"/>
</dbReference>
<protein>
    <submittedName>
        <fullName evidence="1">Uncharacterized protein</fullName>
    </submittedName>
</protein>
<name>A0A093X9I8_TALMA</name>
<dbReference type="Gene3D" id="3.40.50.1820">
    <property type="entry name" value="alpha/beta hydrolase"/>
    <property type="match status" value="1"/>
</dbReference>
<sequence length="361" mass="40012">MPSPISPLNSYKAPPTPSLSSQTFHIAGIQTTVFGLSEIPANVSEVVCVWLVHPRLDSQKDMAEVAKRIVHDHYQRFATESPGGRKKRGLIAVTFDARNHGSRETDRLSNEVWRTGNENHASDMFSVYSGTAEDISTLIDFLPAYIFPTSQHSIATHFALGISLGGHTTWLTLVHEPRITTGVVIVGMPDYIALMTDRARLSKLSTYLQPSDAPGSQFLGSRHFPSSLLEVVRKRDPAAFLTGGIPDSLPRDEYNLQSIETINRYLGGKRILCMSGATDKLVPYRLTEPFMTWLKNHAATGSAVVGMGDGPIKKADLWVEDSVYQDAAHDFTEAMMEEALEFMHQSVLRLDERKEDVKSNL</sequence>
<organism evidence="1">
    <name type="scientific">Talaromyces marneffei PM1</name>
    <dbReference type="NCBI Taxonomy" id="1077442"/>
    <lineage>
        <taxon>Eukaryota</taxon>
        <taxon>Fungi</taxon>
        <taxon>Dikarya</taxon>
        <taxon>Ascomycota</taxon>
        <taxon>Pezizomycotina</taxon>
        <taxon>Eurotiomycetes</taxon>
        <taxon>Eurotiomycetidae</taxon>
        <taxon>Eurotiales</taxon>
        <taxon>Trichocomaceae</taxon>
        <taxon>Talaromyces</taxon>
        <taxon>Talaromyces sect. Talaromyces</taxon>
    </lineage>
</organism>
<dbReference type="HOGENOM" id="CLU_048444_1_0_1"/>
<evidence type="ECO:0000313" key="1">
    <source>
        <dbReference type="EMBL" id="KFX41893.1"/>
    </source>
</evidence>
<reference evidence="1" key="2">
    <citation type="journal article" date="2014" name="PLoS Genet.">
        <title>Signature gene expression reveals novel clues to the molecular mechanisms of dimorphic transition in Penicillium marneffei.</title>
        <authorList>
            <person name="Yang E."/>
            <person name="Wang G."/>
            <person name="Cai J."/>
            <person name="Woo P.C."/>
            <person name="Lau S.K."/>
            <person name="Yuen K.-Y."/>
            <person name="Chow W.-N."/>
            <person name="Lin X."/>
        </authorList>
    </citation>
    <scope>NUCLEOTIDE SEQUENCE</scope>
    <source>
        <strain evidence="1">PM1</strain>
    </source>
</reference>
<dbReference type="EMBL" id="JPOX01000052">
    <property type="protein sequence ID" value="KFX41893.1"/>
    <property type="molecule type" value="Genomic_DNA"/>
</dbReference>
<dbReference type="PANTHER" id="PTHR47381:SF3">
    <property type="entry name" value="ALPHA_BETA-HYDROLASES SUPERFAMILY PROTEIN"/>
    <property type="match status" value="1"/>
</dbReference>
<dbReference type="InterPro" id="IPR029058">
    <property type="entry name" value="AB_hydrolase_fold"/>
</dbReference>